<reference evidence="8" key="1">
    <citation type="submission" date="2021-12" db="EMBL/GenBank/DDBJ databases">
        <title>Prjna785345.</title>
        <authorList>
            <person name="Rujirawat T."/>
            <person name="Krajaejun T."/>
        </authorList>
    </citation>
    <scope>NUCLEOTIDE SEQUENCE</scope>
    <source>
        <strain evidence="8">Pi057C3</strain>
    </source>
</reference>
<name>A0AAD5M086_PYTIN</name>
<feature type="transmembrane region" description="Helical" evidence="6">
    <location>
        <begin position="375"/>
        <end position="396"/>
    </location>
</feature>
<dbReference type="AlphaFoldDB" id="A0AAD5M086"/>
<feature type="domain" description="ABC-2 type transporter transmembrane" evidence="7">
    <location>
        <begin position="114"/>
        <end position="323"/>
    </location>
</feature>
<proteinExistence type="predicted"/>
<dbReference type="Proteomes" id="UP001209570">
    <property type="component" value="Unassembled WGS sequence"/>
</dbReference>
<feature type="transmembrane region" description="Helical" evidence="6">
    <location>
        <begin position="206"/>
        <end position="233"/>
    </location>
</feature>
<accession>A0AAD5M086</accession>
<dbReference type="PANTHER" id="PTHR19241">
    <property type="entry name" value="ATP-BINDING CASSETTE TRANSPORTER"/>
    <property type="match status" value="1"/>
</dbReference>
<feature type="transmembrane region" description="Helical" evidence="6">
    <location>
        <begin position="134"/>
        <end position="152"/>
    </location>
</feature>
<evidence type="ECO:0000256" key="1">
    <source>
        <dbReference type="ARBA" id="ARBA00004141"/>
    </source>
</evidence>
<comment type="subcellular location">
    <subcellularLocation>
        <location evidence="1">Membrane</location>
        <topology evidence="1">Multi-pass membrane protein</topology>
    </subcellularLocation>
</comment>
<keyword evidence="3 6" id="KW-0812">Transmembrane</keyword>
<feature type="transmembrane region" description="Helical" evidence="6">
    <location>
        <begin position="164"/>
        <end position="185"/>
    </location>
</feature>
<keyword evidence="5 6" id="KW-0472">Membrane</keyword>
<organism evidence="8 9">
    <name type="scientific">Pythium insidiosum</name>
    <name type="common">Pythiosis disease agent</name>
    <dbReference type="NCBI Taxonomy" id="114742"/>
    <lineage>
        <taxon>Eukaryota</taxon>
        <taxon>Sar</taxon>
        <taxon>Stramenopiles</taxon>
        <taxon>Oomycota</taxon>
        <taxon>Peronosporomycetes</taxon>
        <taxon>Pythiales</taxon>
        <taxon>Pythiaceae</taxon>
        <taxon>Pythium</taxon>
    </lineage>
</organism>
<evidence type="ECO:0000256" key="5">
    <source>
        <dbReference type="ARBA" id="ARBA00023136"/>
    </source>
</evidence>
<keyword evidence="4 6" id="KW-1133">Transmembrane helix</keyword>
<dbReference type="EMBL" id="JAKCXM010000217">
    <property type="protein sequence ID" value="KAJ0398409.1"/>
    <property type="molecule type" value="Genomic_DNA"/>
</dbReference>
<protein>
    <recommendedName>
        <fullName evidence="7">ABC-2 type transporter transmembrane domain-containing protein</fullName>
    </recommendedName>
</protein>
<keyword evidence="9" id="KW-1185">Reference proteome</keyword>
<keyword evidence="2" id="KW-0813">Transport</keyword>
<evidence type="ECO:0000313" key="9">
    <source>
        <dbReference type="Proteomes" id="UP001209570"/>
    </source>
</evidence>
<evidence type="ECO:0000256" key="2">
    <source>
        <dbReference type="ARBA" id="ARBA00022448"/>
    </source>
</evidence>
<dbReference type="GO" id="GO:0140359">
    <property type="term" value="F:ABC-type transporter activity"/>
    <property type="evidence" value="ECO:0007669"/>
    <property type="project" value="InterPro"/>
</dbReference>
<dbReference type="GO" id="GO:0016020">
    <property type="term" value="C:membrane"/>
    <property type="evidence" value="ECO:0007669"/>
    <property type="project" value="UniProtKB-SubCell"/>
</dbReference>
<evidence type="ECO:0000313" key="8">
    <source>
        <dbReference type="EMBL" id="KAJ0398409.1"/>
    </source>
</evidence>
<comment type="caution">
    <text evidence="8">The sequence shown here is derived from an EMBL/GenBank/DDBJ whole genome shotgun (WGS) entry which is preliminary data.</text>
</comment>
<gene>
    <name evidence="8" type="ORF">P43SY_001716</name>
</gene>
<evidence type="ECO:0000256" key="3">
    <source>
        <dbReference type="ARBA" id="ARBA00022692"/>
    </source>
</evidence>
<sequence>MVFDSLLLLKRGGETVFFGELGENASQLIQYFESVPNVTPIEDGYNPATWMLEVIGAGVGNVTDTAVNFVDTFNRSKQHACLEAALQESGIGRPKADVQGAIVTSKRAASASVQAKMLLVRFFRAYWRTPSYNLTRIIVSLVVAIVFGLLFVDVDYNTFQGINAGVGMILTTTVFVGLIALNGVMPITFEERAVYYRERASNAYSAWWYFVAATIVEVPYVFGSTFLFTAVYFPMVGFSGVEQFFQYWFNLALQTLLQTYMGQFLVFAFPNVQIAAIAGMLINSVFLLFMGVNPPSNAIPSGYSWLAAITPQKYTLAVLSATVFGDCPGGESSSTGKLGCNTVKMLPPTVPPNLTVKQFIEAVFEMRHDEIWRNVAIVLCMLFIVRMLGLVALRFINHQRK</sequence>
<evidence type="ECO:0000256" key="4">
    <source>
        <dbReference type="ARBA" id="ARBA00022989"/>
    </source>
</evidence>
<evidence type="ECO:0000256" key="6">
    <source>
        <dbReference type="SAM" id="Phobius"/>
    </source>
</evidence>
<feature type="transmembrane region" description="Helical" evidence="6">
    <location>
        <begin position="274"/>
        <end position="292"/>
    </location>
</feature>
<evidence type="ECO:0000259" key="7">
    <source>
        <dbReference type="Pfam" id="PF01061"/>
    </source>
</evidence>
<dbReference type="Pfam" id="PF01061">
    <property type="entry name" value="ABC2_membrane"/>
    <property type="match status" value="1"/>
</dbReference>
<dbReference type="InterPro" id="IPR013525">
    <property type="entry name" value="ABC2_TM"/>
</dbReference>